<gene>
    <name evidence="2" type="ORF">F2P81_025541</name>
</gene>
<feature type="coiled-coil region" evidence="1">
    <location>
        <begin position="14"/>
        <end position="127"/>
    </location>
</feature>
<evidence type="ECO:0000313" key="2">
    <source>
        <dbReference type="EMBL" id="KAF0022208.1"/>
    </source>
</evidence>
<evidence type="ECO:0000256" key="1">
    <source>
        <dbReference type="SAM" id="Coils"/>
    </source>
</evidence>
<feature type="non-terminal residue" evidence="2">
    <location>
        <position position="1"/>
    </location>
</feature>
<feature type="non-terminal residue" evidence="2">
    <location>
        <position position="142"/>
    </location>
</feature>
<keyword evidence="1" id="KW-0175">Coiled coil</keyword>
<proteinExistence type="predicted"/>
<dbReference type="InterPro" id="IPR026202">
    <property type="entry name" value="GOLGB1"/>
</dbReference>
<protein>
    <submittedName>
        <fullName evidence="2">Uncharacterized protein</fullName>
    </submittedName>
</protein>
<dbReference type="EMBL" id="VEVO01000043">
    <property type="protein sequence ID" value="KAF0022208.1"/>
    <property type="molecule type" value="Genomic_DNA"/>
</dbReference>
<accession>A0A6A4RQ62</accession>
<dbReference type="PANTHER" id="PTHR18887">
    <property type="entry name" value="GOLGI-ASSOCIATED PROTEIN GCP360-RELATED"/>
    <property type="match status" value="1"/>
</dbReference>
<reference evidence="2 3" key="1">
    <citation type="submission" date="2019-06" db="EMBL/GenBank/DDBJ databases">
        <title>Draft genomes of female and male turbot (Scophthalmus maximus).</title>
        <authorList>
            <person name="Xu H."/>
            <person name="Xu X.-W."/>
            <person name="Shao C."/>
            <person name="Chen S."/>
        </authorList>
    </citation>
    <scope>NUCLEOTIDE SEQUENCE [LARGE SCALE GENOMIC DNA]</scope>
    <source>
        <strain evidence="2">Ysfricsl-2016a</strain>
        <tissue evidence="2">Blood</tissue>
    </source>
</reference>
<comment type="caution">
    <text evidence="2">The sequence shown here is derived from an EMBL/GenBank/DDBJ whole genome shotgun (WGS) entry which is preliminary data.</text>
</comment>
<name>A0A6A4RQ62_SCOMX</name>
<sequence>NDRDRLIEDFKILRNGYDQELRESQAALNKVERSLRDATADLAAFGEEKDVLVRKANALESKDAHAELSKLSDELSKALSEKEREMKRVAAENDAYVRQLSAFSRSMASLQNDRDRLLEELAVSKRAVESRQGSSPETGAAA</sequence>
<dbReference type="PANTHER" id="PTHR18887:SF4">
    <property type="entry name" value="GOLGIN SUBFAMILY B MEMBER 1-LIKE"/>
    <property type="match status" value="1"/>
</dbReference>
<evidence type="ECO:0000313" key="3">
    <source>
        <dbReference type="Proteomes" id="UP000438429"/>
    </source>
</evidence>
<dbReference type="Proteomes" id="UP000438429">
    <property type="component" value="Unassembled WGS sequence"/>
</dbReference>
<organism evidence="2 3">
    <name type="scientific">Scophthalmus maximus</name>
    <name type="common">Turbot</name>
    <name type="synonym">Psetta maxima</name>
    <dbReference type="NCBI Taxonomy" id="52904"/>
    <lineage>
        <taxon>Eukaryota</taxon>
        <taxon>Metazoa</taxon>
        <taxon>Chordata</taxon>
        <taxon>Craniata</taxon>
        <taxon>Vertebrata</taxon>
        <taxon>Euteleostomi</taxon>
        <taxon>Actinopterygii</taxon>
        <taxon>Neopterygii</taxon>
        <taxon>Teleostei</taxon>
        <taxon>Neoteleostei</taxon>
        <taxon>Acanthomorphata</taxon>
        <taxon>Carangaria</taxon>
        <taxon>Pleuronectiformes</taxon>
        <taxon>Pleuronectoidei</taxon>
        <taxon>Scophthalmidae</taxon>
        <taxon>Scophthalmus</taxon>
    </lineage>
</organism>
<dbReference type="AlphaFoldDB" id="A0A6A4RQ62"/>
<dbReference type="GO" id="GO:0005794">
    <property type="term" value="C:Golgi apparatus"/>
    <property type="evidence" value="ECO:0007669"/>
    <property type="project" value="InterPro"/>
</dbReference>